<feature type="region of interest" description="Disordered" evidence="1">
    <location>
        <begin position="24"/>
        <end position="50"/>
    </location>
</feature>
<dbReference type="EMBL" id="JACHFM010000001">
    <property type="protein sequence ID" value="MBB5220658.1"/>
    <property type="molecule type" value="Genomic_DNA"/>
</dbReference>
<name>A0A840SKH1_9RHOB</name>
<organism evidence="2 3">
    <name type="scientific">Amaricoccus macauensis</name>
    <dbReference type="NCBI Taxonomy" id="57001"/>
    <lineage>
        <taxon>Bacteria</taxon>
        <taxon>Pseudomonadati</taxon>
        <taxon>Pseudomonadota</taxon>
        <taxon>Alphaproteobacteria</taxon>
        <taxon>Rhodobacterales</taxon>
        <taxon>Paracoccaceae</taxon>
        <taxon>Amaricoccus</taxon>
    </lineage>
</organism>
<accession>A0A840SKH1</accession>
<gene>
    <name evidence="2" type="ORF">HNP73_000579</name>
</gene>
<proteinExistence type="predicted"/>
<reference evidence="2 3" key="1">
    <citation type="submission" date="2020-08" db="EMBL/GenBank/DDBJ databases">
        <title>Genomic Encyclopedia of Type Strains, Phase IV (KMG-IV): sequencing the most valuable type-strain genomes for metagenomic binning, comparative biology and taxonomic classification.</title>
        <authorList>
            <person name="Goeker M."/>
        </authorList>
    </citation>
    <scope>NUCLEOTIDE SEQUENCE [LARGE SCALE GENOMIC DNA]</scope>
    <source>
        <strain evidence="2 3">DSM 101730</strain>
    </source>
</reference>
<keyword evidence="3" id="KW-1185">Reference proteome</keyword>
<dbReference type="AlphaFoldDB" id="A0A840SKH1"/>
<comment type="caution">
    <text evidence="2">The sequence shown here is derived from an EMBL/GenBank/DDBJ whole genome shotgun (WGS) entry which is preliminary data.</text>
</comment>
<dbReference type="Proteomes" id="UP000549457">
    <property type="component" value="Unassembled WGS sequence"/>
</dbReference>
<evidence type="ECO:0000313" key="3">
    <source>
        <dbReference type="Proteomes" id="UP000549457"/>
    </source>
</evidence>
<evidence type="ECO:0000313" key="2">
    <source>
        <dbReference type="EMBL" id="MBB5220658.1"/>
    </source>
</evidence>
<protein>
    <submittedName>
        <fullName evidence="2">Uncharacterized protein</fullName>
    </submittedName>
</protein>
<sequence length="95" mass="10228">MARITVTTASGDVWHIHKYAGGPKVRPDRDGRTTGYRCTPPGSNRSEDAVSFETTSDAAAFLLGNRGWGARFSPNGTDSPQSIFSESIQIDGVLR</sequence>
<evidence type="ECO:0000256" key="1">
    <source>
        <dbReference type="SAM" id="MobiDB-lite"/>
    </source>
</evidence>